<evidence type="ECO:0000256" key="4">
    <source>
        <dbReference type="ARBA" id="ARBA00022679"/>
    </source>
</evidence>
<keyword evidence="10 18" id="KW-0269">Exonuclease</keyword>
<dbReference type="InterPro" id="IPR013520">
    <property type="entry name" value="Ribonucl_H"/>
</dbReference>
<name>A0A1F6U178_9PROT</name>
<dbReference type="InterPro" id="IPR006309">
    <property type="entry name" value="DnaQ_proteo"/>
</dbReference>
<proteinExistence type="predicted"/>
<dbReference type="NCBIfam" id="NF004316">
    <property type="entry name" value="PRK05711.1"/>
    <property type="match status" value="1"/>
</dbReference>
<organism evidence="20 21">
    <name type="scientific">Candidatus Muproteobacteria bacterium RIFCSPLOWO2_01_FULL_60_18</name>
    <dbReference type="NCBI Taxonomy" id="1817768"/>
    <lineage>
        <taxon>Bacteria</taxon>
        <taxon>Pseudomonadati</taxon>
        <taxon>Pseudomonadota</taxon>
        <taxon>Candidatus Muproteobacteria</taxon>
    </lineage>
</organism>
<feature type="binding site" evidence="16">
    <location>
        <position position="7"/>
    </location>
    <ligand>
        <name>substrate</name>
    </ligand>
</feature>
<feature type="active site" description="Proton acceptor" evidence="15">
    <location>
        <position position="155"/>
    </location>
</feature>
<dbReference type="Proteomes" id="UP000179037">
    <property type="component" value="Unassembled WGS sequence"/>
</dbReference>
<feature type="domain" description="Exonuclease" evidence="19">
    <location>
        <begin position="2"/>
        <end position="177"/>
    </location>
</feature>
<comment type="cofactor">
    <cofactor evidence="17">
        <name>Mg(2+)</name>
        <dbReference type="ChEBI" id="CHEBI:18420"/>
    </cofactor>
    <cofactor evidence="17">
        <name>Mn(2+)</name>
        <dbReference type="ChEBI" id="CHEBI:29035"/>
    </cofactor>
    <text evidence="17">Binds 2 divalent metal cations. Magnesium or manganese.</text>
</comment>
<evidence type="ECO:0000256" key="8">
    <source>
        <dbReference type="ARBA" id="ARBA00022723"/>
    </source>
</evidence>
<feature type="binding site" evidence="17">
    <location>
        <position position="160"/>
    </location>
    <ligand>
        <name>a divalent metal cation</name>
        <dbReference type="ChEBI" id="CHEBI:60240"/>
        <label>1</label>
        <note>catalytic</note>
    </ligand>
</feature>
<evidence type="ECO:0000256" key="16">
    <source>
        <dbReference type="PIRSR" id="PIRSR606309-2"/>
    </source>
</evidence>
<dbReference type="InterPro" id="IPR006054">
    <property type="entry name" value="DnaQ"/>
</dbReference>
<dbReference type="InterPro" id="IPR036397">
    <property type="entry name" value="RNaseH_sf"/>
</dbReference>
<evidence type="ECO:0000256" key="10">
    <source>
        <dbReference type="ARBA" id="ARBA00022839"/>
    </source>
</evidence>
<keyword evidence="13 17" id="KW-0464">Manganese</keyword>
<keyword evidence="11 17" id="KW-0460">Magnesium</keyword>
<dbReference type="GO" id="GO:0003677">
    <property type="term" value="F:DNA binding"/>
    <property type="evidence" value="ECO:0007669"/>
    <property type="project" value="InterPro"/>
</dbReference>
<keyword evidence="7 18" id="KW-0540">Nuclease</keyword>
<evidence type="ECO:0000256" key="18">
    <source>
        <dbReference type="RuleBase" id="RU364087"/>
    </source>
</evidence>
<accession>A0A1F6U178</accession>
<comment type="function">
    <text evidence="18">DNA polymerase III is a complex, multichain enzyme responsible for most of the replicative synthesis in bacteria. The epsilon subunit contain the editing function and is a proofreading 3'-5' exonuclease.</text>
</comment>
<dbReference type="GO" id="GO:0008408">
    <property type="term" value="F:3'-5' exonuclease activity"/>
    <property type="evidence" value="ECO:0007669"/>
    <property type="project" value="TreeGrafter"/>
</dbReference>
<dbReference type="NCBIfam" id="TIGR01406">
    <property type="entry name" value="dnaQ_proteo"/>
    <property type="match status" value="1"/>
</dbReference>
<dbReference type="GO" id="GO:0045004">
    <property type="term" value="P:DNA replication proofreading"/>
    <property type="evidence" value="ECO:0007669"/>
    <property type="project" value="TreeGrafter"/>
</dbReference>
<dbReference type="GO" id="GO:0005829">
    <property type="term" value="C:cytosol"/>
    <property type="evidence" value="ECO:0007669"/>
    <property type="project" value="TreeGrafter"/>
</dbReference>
<evidence type="ECO:0000256" key="13">
    <source>
        <dbReference type="ARBA" id="ARBA00023211"/>
    </source>
</evidence>
<evidence type="ECO:0000256" key="3">
    <source>
        <dbReference type="ARBA" id="ARBA00020352"/>
    </source>
</evidence>
<dbReference type="Pfam" id="PF00929">
    <property type="entry name" value="RNase_T"/>
    <property type="match status" value="1"/>
</dbReference>
<keyword evidence="4 18" id="KW-0808">Transferase</keyword>
<dbReference type="AlphaFoldDB" id="A0A1F6U178"/>
<comment type="caution">
    <text evidence="20">The sequence shown here is derived from an EMBL/GenBank/DDBJ whole genome shotgun (WGS) entry which is preliminary data.</text>
</comment>
<evidence type="ECO:0000256" key="1">
    <source>
        <dbReference type="ARBA" id="ARBA00001936"/>
    </source>
</evidence>
<evidence type="ECO:0000256" key="5">
    <source>
        <dbReference type="ARBA" id="ARBA00022695"/>
    </source>
</evidence>
<evidence type="ECO:0000256" key="6">
    <source>
        <dbReference type="ARBA" id="ARBA00022705"/>
    </source>
</evidence>
<evidence type="ECO:0000256" key="9">
    <source>
        <dbReference type="ARBA" id="ARBA00022801"/>
    </source>
</evidence>
<keyword evidence="6 18" id="KW-0235">DNA replication</keyword>
<dbReference type="EMBL" id="MFTC01000050">
    <property type="protein sequence ID" value="OGI51138.1"/>
    <property type="molecule type" value="Genomic_DNA"/>
</dbReference>
<dbReference type="NCBIfam" id="TIGR00573">
    <property type="entry name" value="dnaq"/>
    <property type="match status" value="1"/>
</dbReference>
<feature type="binding site" evidence="17">
    <location>
        <position position="9"/>
    </location>
    <ligand>
        <name>a divalent metal cation</name>
        <dbReference type="ChEBI" id="CHEBI:60240"/>
        <label>1</label>
        <note>catalytic</note>
    </ligand>
</feature>
<evidence type="ECO:0000256" key="7">
    <source>
        <dbReference type="ARBA" id="ARBA00022722"/>
    </source>
</evidence>
<dbReference type="EC" id="2.7.7.7" evidence="2 18"/>
<sequence>MRQIILDTETTGLEPSEGHRIIEIGCVELINRRASSNRYQQYINPGREIDAGAMEVHGITNEMVAEKPKFADIAQSLLDFIEGAELIIHNAPFDMGFLNNELSLTANGGKPVRIEEICSVVDTLKLARSMHPGQKNDLDSLCRRYNVDNSHRTLHGALLDAEILADVYLAMTGGQTGLFEETHSHLRNATATNVVAPSDIRRLDPNRPKLPVLAASAEELAAHQAWLEELDKKSGGKCLWKMLETVST</sequence>
<keyword evidence="8 17" id="KW-0479">Metal-binding</keyword>
<evidence type="ECO:0000256" key="11">
    <source>
        <dbReference type="ARBA" id="ARBA00022842"/>
    </source>
</evidence>
<dbReference type="FunFam" id="3.30.420.10:FF:000012">
    <property type="entry name" value="DNA polymerase III subunit epsilon"/>
    <property type="match status" value="1"/>
</dbReference>
<keyword evidence="12 18" id="KW-0239">DNA-directed DNA polymerase</keyword>
<keyword evidence="9 18" id="KW-0378">Hydrolase</keyword>
<dbReference type="SUPFAM" id="SSF53098">
    <property type="entry name" value="Ribonuclease H-like"/>
    <property type="match status" value="1"/>
</dbReference>
<comment type="subunit">
    <text evidence="18">DNA polymerase III contains a core (composed of alpha, epsilon and theta chains) that associates with a tau subunit. This core dimerizes to form the POLIII' complex. PolIII' associates with the gamma complex (composed of gamma, delta, delta', psi and chi chains) and with the beta chain to form the complete DNA polymerase III complex.</text>
</comment>
<feature type="binding site" evidence="16">
    <location>
        <position position="57"/>
    </location>
    <ligand>
        <name>substrate</name>
    </ligand>
</feature>
<feature type="binding site" evidence="16">
    <location>
        <position position="9"/>
    </location>
    <ligand>
        <name>substrate</name>
    </ligand>
</feature>
<evidence type="ECO:0000256" key="12">
    <source>
        <dbReference type="ARBA" id="ARBA00022932"/>
    </source>
</evidence>
<keyword evidence="5 18" id="KW-0548">Nucleotidyltransferase</keyword>
<gene>
    <name evidence="18" type="primary">dnaQ</name>
    <name evidence="20" type="ORF">A3A87_03170</name>
</gene>
<dbReference type="CDD" id="cd06131">
    <property type="entry name" value="DNA_pol_III_epsilon_Ecoli_like"/>
    <property type="match status" value="1"/>
</dbReference>
<evidence type="ECO:0000313" key="20">
    <source>
        <dbReference type="EMBL" id="OGI51138.1"/>
    </source>
</evidence>
<dbReference type="Gene3D" id="3.30.420.10">
    <property type="entry name" value="Ribonuclease H-like superfamily/Ribonuclease H"/>
    <property type="match status" value="1"/>
</dbReference>
<protein>
    <recommendedName>
        <fullName evidence="3 18">DNA polymerase III subunit epsilon</fullName>
        <ecNumber evidence="2 18">2.7.7.7</ecNumber>
    </recommendedName>
</protein>
<feature type="binding site" evidence="16">
    <location>
        <position position="160"/>
    </location>
    <ligand>
        <name>substrate</name>
    </ligand>
</feature>
<comment type="catalytic activity">
    <reaction evidence="14 18">
        <text>DNA(n) + a 2'-deoxyribonucleoside 5'-triphosphate = DNA(n+1) + diphosphate</text>
        <dbReference type="Rhea" id="RHEA:22508"/>
        <dbReference type="Rhea" id="RHEA-COMP:17339"/>
        <dbReference type="Rhea" id="RHEA-COMP:17340"/>
        <dbReference type="ChEBI" id="CHEBI:33019"/>
        <dbReference type="ChEBI" id="CHEBI:61560"/>
        <dbReference type="ChEBI" id="CHEBI:173112"/>
        <dbReference type="EC" id="2.7.7.7"/>
    </reaction>
</comment>
<evidence type="ECO:0000259" key="19">
    <source>
        <dbReference type="SMART" id="SM00479"/>
    </source>
</evidence>
<dbReference type="PANTHER" id="PTHR30231:SF41">
    <property type="entry name" value="DNA POLYMERASE III SUBUNIT EPSILON"/>
    <property type="match status" value="1"/>
</dbReference>
<reference evidence="20 21" key="1">
    <citation type="journal article" date="2016" name="Nat. Commun.">
        <title>Thousands of microbial genomes shed light on interconnected biogeochemical processes in an aquifer system.</title>
        <authorList>
            <person name="Anantharaman K."/>
            <person name="Brown C.T."/>
            <person name="Hug L.A."/>
            <person name="Sharon I."/>
            <person name="Castelle C.J."/>
            <person name="Probst A.J."/>
            <person name="Thomas B.C."/>
            <person name="Singh A."/>
            <person name="Wilkins M.J."/>
            <person name="Karaoz U."/>
            <person name="Brodie E.L."/>
            <person name="Williams K.H."/>
            <person name="Hubbard S.S."/>
            <person name="Banfield J.F."/>
        </authorList>
    </citation>
    <scope>NUCLEOTIDE SEQUENCE [LARGE SCALE GENOMIC DNA]</scope>
</reference>
<evidence type="ECO:0000313" key="21">
    <source>
        <dbReference type="Proteomes" id="UP000179037"/>
    </source>
</evidence>
<dbReference type="GO" id="GO:0003887">
    <property type="term" value="F:DNA-directed DNA polymerase activity"/>
    <property type="evidence" value="ECO:0007669"/>
    <property type="project" value="UniProtKB-KW"/>
</dbReference>
<comment type="cofactor">
    <cofactor evidence="1 18">
        <name>Mn(2+)</name>
        <dbReference type="ChEBI" id="CHEBI:29035"/>
    </cofactor>
</comment>
<dbReference type="InterPro" id="IPR012337">
    <property type="entry name" value="RNaseH-like_sf"/>
</dbReference>
<evidence type="ECO:0000256" key="15">
    <source>
        <dbReference type="PIRSR" id="PIRSR606309-1"/>
    </source>
</evidence>
<dbReference type="SMART" id="SM00479">
    <property type="entry name" value="EXOIII"/>
    <property type="match status" value="1"/>
</dbReference>
<dbReference type="PANTHER" id="PTHR30231">
    <property type="entry name" value="DNA POLYMERASE III SUBUNIT EPSILON"/>
    <property type="match status" value="1"/>
</dbReference>
<evidence type="ECO:0000256" key="17">
    <source>
        <dbReference type="PIRSR" id="PIRSR606309-3"/>
    </source>
</evidence>
<evidence type="ECO:0000256" key="14">
    <source>
        <dbReference type="ARBA" id="ARBA00049244"/>
    </source>
</evidence>
<dbReference type="STRING" id="1817768.A3A87_03170"/>
<dbReference type="GO" id="GO:0046872">
    <property type="term" value="F:metal ion binding"/>
    <property type="evidence" value="ECO:0007669"/>
    <property type="project" value="UniProtKB-KW"/>
</dbReference>
<feature type="binding site" evidence="17">
    <location>
        <position position="7"/>
    </location>
    <ligand>
        <name>a divalent metal cation</name>
        <dbReference type="ChEBI" id="CHEBI:60240"/>
        <label>1</label>
        <note>catalytic</note>
    </ligand>
</feature>
<evidence type="ECO:0000256" key="2">
    <source>
        <dbReference type="ARBA" id="ARBA00012417"/>
    </source>
</evidence>